<reference evidence="8 9" key="1">
    <citation type="submission" date="2020-08" db="EMBL/GenBank/DDBJ databases">
        <title>Novel species isolated from subtropical streams in China.</title>
        <authorList>
            <person name="Lu H."/>
        </authorList>
    </citation>
    <scope>NUCLEOTIDE SEQUENCE [LARGE SCALE GENOMIC DNA]</scope>
    <source>
        <strain evidence="8 9">NL8W</strain>
    </source>
</reference>
<proteinExistence type="inferred from homology"/>
<dbReference type="PROSITE" id="PS00149">
    <property type="entry name" value="SULFATASE_2"/>
    <property type="match status" value="1"/>
</dbReference>
<evidence type="ECO:0000256" key="6">
    <source>
        <dbReference type="SAM" id="SignalP"/>
    </source>
</evidence>
<dbReference type="PANTHER" id="PTHR42693:SF33">
    <property type="entry name" value="ARYLSULFATASE"/>
    <property type="match status" value="1"/>
</dbReference>
<dbReference type="InterPro" id="IPR000917">
    <property type="entry name" value="Sulfatase_N"/>
</dbReference>
<organism evidence="8 9">
    <name type="scientific">Undibacterium umbellatum</name>
    <dbReference type="NCBI Taxonomy" id="2762300"/>
    <lineage>
        <taxon>Bacteria</taxon>
        <taxon>Pseudomonadati</taxon>
        <taxon>Pseudomonadota</taxon>
        <taxon>Betaproteobacteria</taxon>
        <taxon>Burkholderiales</taxon>
        <taxon>Oxalobacteraceae</taxon>
        <taxon>Undibacterium</taxon>
    </lineage>
</organism>
<dbReference type="InterPro" id="IPR017850">
    <property type="entry name" value="Alkaline_phosphatase_core_sf"/>
</dbReference>
<evidence type="ECO:0000256" key="4">
    <source>
        <dbReference type="ARBA" id="ARBA00022837"/>
    </source>
</evidence>
<keyword evidence="6" id="KW-0732">Signal</keyword>
<keyword evidence="5" id="KW-0472">Membrane</keyword>
<evidence type="ECO:0000256" key="5">
    <source>
        <dbReference type="SAM" id="Phobius"/>
    </source>
</evidence>
<dbReference type="RefSeq" id="WP_186952742.1">
    <property type="nucleotide sequence ID" value="NZ_JACOFX010000002.1"/>
</dbReference>
<sequence>MRATRLLALICLASHLAQASELPPSPPGSAGKPSRPNIVVLLADDWGFSDVGAFGSEIATPNLDALARQGTRFSNFHVSASCSPTRSMLLTGVDNHLNGVGNMRETIPLEHEGKPGYLSVLNDRVVTVASLLKDAGYRTYVAGKWHVGKERHNLPDQRGFERSIIQGDSGSDNWETGKRYLDLTDKVYWYEDGKEASMPKEFYSSEYYVDRMINYIRTDEQAGKQAQPFFAYVAFQANHIPLQAPRSFIEKYKGNYKDGWTALRQARRDRAIALGLLPKDTPMVTMSTTKDWEALTAAEQAYQARRMEVYAGMAEAMDYHVGRLIAALKQSGQYDNTIFMFMSDNGAEASDPYAMLSARLWLDMYYDSDIDKLGDKGAYSIIGPSWSSAAASPLSTYKFYAGEGGIRVPLIIAGKGMQQNRIHQSFTHIIDIAPTILELANTPRPNGSYQGKPVETMRGSSLIPVLFDGKERVHPTDENIGYELSGNQALFRGDYKLVKNLPPVGDGRWHLYDIQLDPGETRDLQTSLPEVFSSMQAAYAQYAKDNGVLPMPEGYEPTQQVFTNAMVHVYIPRFKYPAILLLLGLVTAGYLLMRRRRTTLNKAKS</sequence>
<dbReference type="Pfam" id="PF00884">
    <property type="entry name" value="Sulfatase"/>
    <property type="match status" value="1"/>
</dbReference>
<dbReference type="EMBL" id="JACOFX010000002">
    <property type="protein sequence ID" value="MBC3907329.1"/>
    <property type="molecule type" value="Genomic_DNA"/>
</dbReference>
<dbReference type="PANTHER" id="PTHR42693">
    <property type="entry name" value="ARYLSULFATASE FAMILY MEMBER"/>
    <property type="match status" value="1"/>
</dbReference>
<dbReference type="Proteomes" id="UP000646911">
    <property type="component" value="Unassembled WGS sequence"/>
</dbReference>
<dbReference type="Gene3D" id="3.30.1120.10">
    <property type="match status" value="1"/>
</dbReference>
<feature type="transmembrane region" description="Helical" evidence="5">
    <location>
        <begin position="574"/>
        <end position="593"/>
    </location>
</feature>
<dbReference type="SUPFAM" id="SSF53649">
    <property type="entry name" value="Alkaline phosphatase-like"/>
    <property type="match status" value="1"/>
</dbReference>
<dbReference type="InterPro" id="IPR024607">
    <property type="entry name" value="Sulfatase_CS"/>
</dbReference>
<comment type="caution">
    <text evidence="8">The sequence shown here is derived from an EMBL/GenBank/DDBJ whole genome shotgun (WGS) entry which is preliminary data.</text>
</comment>
<keyword evidence="2" id="KW-0479">Metal-binding</keyword>
<evidence type="ECO:0000313" key="8">
    <source>
        <dbReference type="EMBL" id="MBC3907329.1"/>
    </source>
</evidence>
<gene>
    <name evidence="8" type="ORF">H8L47_07120</name>
</gene>
<feature type="chain" id="PRO_5046657197" evidence="6">
    <location>
        <begin position="20"/>
        <end position="605"/>
    </location>
</feature>
<evidence type="ECO:0000256" key="3">
    <source>
        <dbReference type="ARBA" id="ARBA00022801"/>
    </source>
</evidence>
<dbReference type="InterPro" id="IPR050738">
    <property type="entry name" value="Sulfatase"/>
</dbReference>
<dbReference type="Gene3D" id="3.40.720.10">
    <property type="entry name" value="Alkaline Phosphatase, subunit A"/>
    <property type="match status" value="1"/>
</dbReference>
<comment type="similarity">
    <text evidence="1">Belongs to the sulfatase family.</text>
</comment>
<protein>
    <submittedName>
        <fullName evidence="8">Arylsulfatase</fullName>
    </submittedName>
</protein>
<keyword evidence="5" id="KW-0812">Transmembrane</keyword>
<keyword evidence="5" id="KW-1133">Transmembrane helix</keyword>
<keyword evidence="4" id="KW-0106">Calcium</keyword>
<evidence type="ECO:0000259" key="7">
    <source>
        <dbReference type="Pfam" id="PF00884"/>
    </source>
</evidence>
<feature type="signal peptide" evidence="6">
    <location>
        <begin position="1"/>
        <end position="19"/>
    </location>
</feature>
<dbReference type="CDD" id="cd16025">
    <property type="entry name" value="PAS_like"/>
    <property type="match status" value="1"/>
</dbReference>
<name>A0ABR6Z6X1_9BURK</name>
<evidence type="ECO:0000256" key="1">
    <source>
        <dbReference type="ARBA" id="ARBA00008779"/>
    </source>
</evidence>
<evidence type="ECO:0000256" key="2">
    <source>
        <dbReference type="ARBA" id="ARBA00022723"/>
    </source>
</evidence>
<dbReference type="PROSITE" id="PS00523">
    <property type="entry name" value="SULFATASE_1"/>
    <property type="match status" value="1"/>
</dbReference>
<keyword evidence="3" id="KW-0378">Hydrolase</keyword>
<evidence type="ECO:0000313" key="9">
    <source>
        <dbReference type="Proteomes" id="UP000646911"/>
    </source>
</evidence>
<keyword evidence="9" id="KW-1185">Reference proteome</keyword>
<feature type="domain" description="Sulfatase N-terminal" evidence="7">
    <location>
        <begin position="36"/>
        <end position="441"/>
    </location>
</feature>
<accession>A0ABR6Z6X1</accession>